<dbReference type="EMBL" id="GECZ01014502">
    <property type="protein sequence ID" value="JAS55267.1"/>
    <property type="molecule type" value="Transcribed_RNA"/>
</dbReference>
<name>A0A1B6FYK6_9HEMI</name>
<protein>
    <submittedName>
        <fullName evidence="1">Uncharacterized protein</fullName>
    </submittedName>
</protein>
<evidence type="ECO:0000313" key="1">
    <source>
        <dbReference type="EMBL" id="JAS55267.1"/>
    </source>
</evidence>
<proteinExistence type="predicted"/>
<reference evidence="1" key="1">
    <citation type="submission" date="2015-11" db="EMBL/GenBank/DDBJ databases">
        <title>De novo transcriptome assembly of four potential Pierce s Disease insect vectors from Arizona vineyards.</title>
        <authorList>
            <person name="Tassone E.E."/>
        </authorList>
    </citation>
    <scope>NUCLEOTIDE SEQUENCE</scope>
</reference>
<gene>
    <name evidence="1" type="ORF">g.10493</name>
</gene>
<sequence>FNISRASGGSLKQIQIIVSSLCAQFNIPRASVPSSKIQIMMARFSIVTVQNRGAFNDFNGKKNKRRLITFISSIVKYRRRKFSFGEHSACMCSLGGKSQFLLY</sequence>
<accession>A0A1B6FYK6</accession>
<organism evidence="1">
    <name type="scientific">Cuerna arida</name>
    <dbReference type="NCBI Taxonomy" id="1464854"/>
    <lineage>
        <taxon>Eukaryota</taxon>
        <taxon>Metazoa</taxon>
        <taxon>Ecdysozoa</taxon>
        <taxon>Arthropoda</taxon>
        <taxon>Hexapoda</taxon>
        <taxon>Insecta</taxon>
        <taxon>Pterygota</taxon>
        <taxon>Neoptera</taxon>
        <taxon>Paraneoptera</taxon>
        <taxon>Hemiptera</taxon>
        <taxon>Auchenorrhyncha</taxon>
        <taxon>Membracoidea</taxon>
        <taxon>Cicadellidae</taxon>
        <taxon>Cicadellinae</taxon>
        <taxon>Proconiini</taxon>
        <taxon>Cuerna</taxon>
    </lineage>
</organism>
<feature type="non-terminal residue" evidence="1">
    <location>
        <position position="1"/>
    </location>
</feature>
<dbReference type="AlphaFoldDB" id="A0A1B6FYK6"/>